<dbReference type="AlphaFoldDB" id="A0AA36B7Y0"/>
<dbReference type="EMBL" id="OX597823">
    <property type="protein sequence ID" value="CAI9729088.1"/>
    <property type="molecule type" value="Genomic_DNA"/>
</dbReference>
<proteinExistence type="predicted"/>
<dbReference type="InterPro" id="IPR011993">
    <property type="entry name" value="PH-like_dom_sf"/>
</dbReference>
<dbReference type="InterPro" id="IPR002404">
    <property type="entry name" value="IRS_PTB"/>
</dbReference>
<dbReference type="SUPFAM" id="SSF50729">
    <property type="entry name" value="PH domain-like"/>
    <property type="match status" value="1"/>
</dbReference>
<keyword evidence="3" id="KW-1185">Reference proteome</keyword>
<sequence>MPENPNSLQLAVNRNGVLIVDPATKQVFHSMNFQQIRNWIHECGKFNLIVDNEHTGSERIFFQIERFQGELLDDLIMANVEFSLNSKFKNFQVFAGAKRGETIC</sequence>
<accession>A0AA36B7Y0</accession>
<reference evidence="2" key="1">
    <citation type="submission" date="2023-08" db="EMBL/GenBank/DDBJ databases">
        <authorList>
            <person name="Alioto T."/>
            <person name="Alioto T."/>
            <person name="Gomez Garrido J."/>
        </authorList>
    </citation>
    <scope>NUCLEOTIDE SEQUENCE</scope>
</reference>
<organism evidence="2 3">
    <name type="scientific">Octopus vulgaris</name>
    <name type="common">Common octopus</name>
    <dbReference type="NCBI Taxonomy" id="6645"/>
    <lineage>
        <taxon>Eukaryota</taxon>
        <taxon>Metazoa</taxon>
        <taxon>Spiralia</taxon>
        <taxon>Lophotrochozoa</taxon>
        <taxon>Mollusca</taxon>
        <taxon>Cephalopoda</taxon>
        <taxon>Coleoidea</taxon>
        <taxon>Octopodiformes</taxon>
        <taxon>Octopoda</taxon>
        <taxon>Incirrata</taxon>
        <taxon>Octopodidae</taxon>
        <taxon>Octopus</taxon>
    </lineage>
</organism>
<name>A0AA36B7Y0_OCTVU</name>
<gene>
    <name evidence="2" type="ORF">OCTVUL_1B017057</name>
</gene>
<evidence type="ECO:0000313" key="3">
    <source>
        <dbReference type="Proteomes" id="UP001162480"/>
    </source>
</evidence>
<evidence type="ECO:0000259" key="1">
    <source>
        <dbReference type="Pfam" id="PF02174"/>
    </source>
</evidence>
<dbReference type="Pfam" id="PF02174">
    <property type="entry name" value="IRS"/>
    <property type="match status" value="1"/>
</dbReference>
<dbReference type="Proteomes" id="UP001162480">
    <property type="component" value="Chromosome 10"/>
</dbReference>
<evidence type="ECO:0000313" key="2">
    <source>
        <dbReference type="EMBL" id="CAI9729088.1"/>
    </source>
</evidence>
<feature type="domain" description="IRS-type PTB" evidence="1">
    <location>
        <begin position="6"/>
        <end position="81"/>
    </location>
</feature>
<protein>
    <recommendedName>
        <fullName evidence="1">IRS-type PTB domain-containing protein</fullName>
    </recommendedName>
</protein>
<dbReference type="Gene3D" id="2.30.29.30">
    <property type="entry name" value="Pleckstrin-homology domain (PH domain)/Phosphotyrosine-binding domain (PTB)"/>
    <property type="match status" value="1"/>
</dbReference>